<accession>A0ABQ8SKW1</accession>
<name>A0ABQ8SKW1_PERAM</name>
<keyword evidence="3" id="KW-1185">Reference proteome</keyword>
<comment type="caution">
    <text evidence="2">The sequence shown here is derived from an EMBL/GenBank/DDBJ whole genome shotgun (WGS) entry which is preliminary data.</text>
</comment>
<dbReference type="Proteomes" id="UP001148838">
    <property type="component" value="Unassembled WGS sequence"/>
</dbReference>
<feature type="region of interest" description="Disordered" evidence="1">
    <location>
        <begin position="1"/>
        <end position="20"/>
    </location>
</feature>
<reference evidence="2 3" key="1">
    <citation type="journal article" date="2022" name="Allergy">
        <title>Genome assembly and annotation of Periplaneta americana reveal a comprehensive cockroach allergen profile.</title>
        <authorList>
            <person name="Wang L."/>
            <person name="Xiong Q."/>
            <person name="Saelim N."/>
            <person name="Wang L."/>
            <person name="Nong W."/>
            <person name="Wan A.T."/>
            <person name="Shi M."/>
            <person name="Liu X."/>
            <person name="Cao Q."/>
            <person name="Hui J.H.L."/>
            <person name="Sookrung N."/>
            <person name="Leung T.F."/>
            <person name="Tungtrongchitr A."/>
            <person name="Tsui S.K.W."/>
        </authorList>
    </citation>
    <scope>NUCLEOTIDE SEQUENCE [LARGE SCALE GENOMIC DNA]</scope>
    <source>
        <strain evidence="2">PWHHKU_190912</strain>
    </source>
</reference>
<organism evidence="2 3">
    <name type="scientific">Periplaneta americana</name>
    <name type="common">American cockroach</name>
    <name type="synonym">Blatta americana</name>
    <dbReference type="NCBI Taxonomy" id="6978"/>
    <lineage>
        <taxon>Eukaryota</taxon>
        <taxon>Metazoa</taxon>
        <taxon>Ecdysozoa</taxon>
        <taxon>Arthropoda</taxon>
        <taxon>Hexapoda</taxon>
        <taxon>Insecta</taxon>
        <taxon>Pterygota</taxon>
        <taxon>Neoptera</taxon>
        <taxon>Polyneoptera</taxon>
        <taxon>Dictyoptera</taxon>
        <taxon>Blattodea</taxon>
        <taxon>Blattoidea</taxon>
        <taxon>Blattidae</taxon>
        <taxon>Blattinae</taxon>
        <taxon>Periplaneta</taxon>
    </lineage>
</organism>
<gene>
    <name evidence="2" type="ORF">ANN_22920</name>
</gene>
<sequence>MADLCEGGNEPPGSLKASTMTVKDCKPGDATCAQDMDPFLSQDSENLLGRVLADQRLVGKINVIHDLKEMNINKWVNLVQDRERRKAVVEKAKIFY</sequence>
<dbReference type="EMBL" id="JAJSOF020000025">
    <property type="protein sequence ID" value="KAJ4434361.1"/>
    <property type="molecule type" value="Genomic_DNA"/>
</dbReference>
<evidence type="ECO:0000313" key="2">
    <source>
        <dbReference type="EMBL" id="KAJ4434361.1"/>
    </source>
</evidence>
<protein>
    <submittedName>
        <fullName evidence="2">Uncharacterized protein</fullName>
    </submittedName>
</protein>
<proteinExistence type="predicted"/>
<evidence type="ECO:0000256" key="1">
    <source>
        <dbReference type="SAM" id="MobiDB-lite"/>
    </source>
</evidence>
<evidence type="ECO:0000313" key="3">
    <source>
        <dbReference type="Proteomes" id="UP001148838"/>
    </source>
</evidence>